<dbReference type="AlphaFoldDB" id="A0A2A4JFG8"/>
<evidence type="ECO:0000256" key="7">
    <source>
        <dbReference type="ARBA" id="ARBA00022801"/>
    </source>
</evidence>
<proteinExistence type="inferred from homology"/>
<evidence type="ECO:0000256" key="10">
    <source>
        <dbReference type="ARBA" id="ARBA00023157"/>
    </source>
</evidence>
<keyword evidence="3" id="KW-0121">Carboxypeptidase</keyword>
<comment type="caution">
    <text evidence="14">The sequence shown here is derived from an EMBL/GenBank/DDBJ whole genome shotgun (WGS) entry which is preliminary data.</text>
</comment>
<evidence type="ECO:0000256" key="12">
    <source>
        <dbReference type="SAM" id="SignalP"/>
    </source>
</evidence>
<dbReference type="Pfam" id="PF02244">
    <property type="entry name" value="Propep_M14"/>
    <property type="match status" value="1"/>
</dbReference>
<keyword evidence="8" id="KW-0862">Zinc</keyword>
<dbReference type="GO" id="GO:0008270">
    <property type="term" value="F:zinc ion binding"/>
    <property type="evidence" value="ECO:0007669"/>
    <property type="project" value="InterPro"/>
</dbReference>
<gene>
    <name evidence="14" type="ORF">B5V51_2865</name>
</gene>
<dbReference type="InterPro" id="IPR003146">
    <property type="entry name" value="M14A_act_pep"/>
</dbReference>
<dbReference type="Pfam" id="PF00246">
    <property type="entry name" value="Peptidase_M14"/>
    <property type="match status" value="1"/>
</dbReference>
<dbReference type="GO" id="GO:0004181">
    <property type="term" value="F:metallocarboxypeptidase activity"/>
    <property type="evidence" value="ECO:0007669"/>
    <property type="project" value="InterPro"/>
</dbReference>
<evidence type="ECO:0000256" key="4">
    <source>
        <dbReference type="ARBA" id="ARBA00022670"/>
    </source>
</evidence>
<evidence type="ECO:0000256" key="1">
    <source>
        <dbReference type="ARBA" id="ARBA00001947"/>
    </source>
</evidence>
<keyword evidence="6 12" id="KW-0732">Signal</keyword>
<dbReference type="PRINTS" id="PR00765">
    <property type="entry name" value="CRBOXYPTASEA"/>
</dbReference>
<evidence type="ECO:0000256" key="9">
    <source>
        <dbReference type="ARBA" id="ARBA00023049"/>
    </source>
</evidence>
<dbReference type="EMBL" id="NWSH01001658">
    <property type="protein sequence ID" value="PCG70516.1"/>
    <property type="molecule type" value="Genomic_DNA"/>
</dbReference>
<feature type="chain" id="PRO_5012336386" description="Peptidase M14 domain-containing protein" evidence="12">
    <location>
        <begin position="18"/>
        <end position="409"/>
    </location>
</feature>
<evidence type="ECO:0000256" key="6">
    <source>
        <dbReference type="ARBA" id="ARBA00022729"/>
    </source>
</evidence>
<dbReference type="Gene3D" id="3.40.630.10">
    <property type="entry name" value="Zn peptidases"/>
    <property type="match status" value="1"/>
</dbReference>
<dbReference type="SMART" id="SM00631">
    <property type="entry name" value="Zn_pept"/>
    <property type="match status" value="1"/>
</dbReference>
<organism evidence="14">
    <name type="scientific">Heliothis virescens</name>
    <name type="common">Tobacco budworm moth</name>
    <dbReference type="NCBI Taxonomy" id="7102"/>
    <lineage>
        <taxon>Eukaryota</taxon>
        <taxon>Metazoa</taxon>
        <taxon>Ecdysozoa</taxon>
        <taxon>Arthropoda</taxon>
        <taxon>Hexapoda</taxon>
        <taxon>Insecta</taxon>
        <taxon>Pterygota</taxon>
        <taxon>Neoptera</taxon>
        <taxon>Endopterygota</taxon>
        <taxon>Lepidoptera</taxon>
        <taxon>Glossata</taxon>
        <taxon>Ditrysia</taxon>
        <taxon>Noctuoidea</taxon>
        <taxon>Noctuidae</taxon>
        <taxon>Heliothinae</taxon>
        <taxon>Heliothis</taxon>
    </lineage>
</organism>
<dbReference type="Gene3D" id="3.30.70.340">
    <property type="entry name" value="Metallocarboxypeptidase-like"/>
    <property type="match status" value="1"/>
</dbReference>
<evidence type="ECO:0000256" key="8">
    <source>
        <dbReference type="ARBA" id="ARBA00022833"/>
    </source>
</evidence>
<keyword evidence="7" id="KW-0378">Hydrolase</keyword>
<feature type="signal peptide" evidence="12">
    <location>
        <begin position="1"/>
        <end position="17"/>
    </location>
</feature>
<accession>A0A2A4JFG8</accession>
<keyword evidence="10" id="KW-1015">Disulfide bond</keyword>
<dbReference type="PANTHER" id="PTHR11705">
    <property type="entry name" value="PROTEASE FAMILY M14 CARBOXYPEPTIDASE A,B"/>
    <property type="match status" value="1"/>
</dbReference>
<dbReference type="InterPro" id="IPR036990">
    <property type="entry name" value="M14A-like_propep"/>
</dbReference>
<dbReference type="PROSITE" id="PS52035">
    <property type="entry name" value="PEPTIDASE_M14"/>
    <property type="match status" value="1"/>
</dbReference>
<dbReference type="STRING" id="7102.A0A2A4JFG8"/>
<dbReference type="InterPro" id="IPR000834">
    <property type="entry name" value="Peptidase_M14"/>
</dbReference>
<comment type="cofactor">
    <cofactor evidence="1">
        <name>Zn(2+)</name>
        <dbReference type="ChEBI" id="CHEBI:29105"/>
    </cofactor>
</comment>
<feature type="active site" description="Proton donor/acceptor" evidence="11">
    <location>
        <position position="375"/>
    </location>
</feature>
<reference evidence="14" key="1">
    <citation type="submission" date="2017-09" db="EMBL/GenBank/DDBJ databases">
        <title>Contemporary evolution of a Lepidopteran species, Heliothis virescens, in response to modern agricultural practices.</title>
        <authorList>
            <person name="Fritz M.L."/>
            <person name="Deyonke A.M."/>
            <person name="Papanicolaou A."/>
            <person name="Micinski S."/>
            <person name="Westbrook J."/>
            <person name="Gould F."/>
        </authorList>
    </citation>
    <scope>NUCLEOTIDE SEQUENCE [LARGE SCALE GENOMIC DNA]</scope>
    <source>
        <strain evidence="14">HvINT-</strain>
        <tissue evidence="14">Whole body</tissue>
    </source>
</reference>
<dbReference type="SUPFAM" id="SSF53187">
    <property type="entry name" value="Zn-dependent exopeptidases"/>
    <property type="match status" value="1"/>
</dbReference>
<sequence>MTLFKLLLFFIVKGILADVNETERSGVQLWRVQGDLDEDVIAEFYDRARLTEEIWKRDNRTIDFLIYEEEAADFIVFLDEHKVSHRILIDDVRQTVDEAMLNTFPTRRLAVQGGTFTWTSYPSLAEINTYLKKLASDYPKHCSLTELGKTSQKKPIYALKISNGKPYNVAILVDGGTHGREWTSVISALYFIDSLVKNYDKQPEYMKKRDWHVIPVLNPDGYDYSLTVDRLWKKNRRRLSGTCRGVDLNRNFAYNWGKDLTTLSACNQFYCGPMAFSEEETKAFKRLTDGTHFSGYLSIHSAGTKVMFPLTNEAVNRDDYHLHLDMTKNMCLAMRAVGHQSFTNGNIAKIGKKGYGMAIDWMYYEKRIPHSYLIETRSQNGLDLIPPKEILIAAKEVQAGIMKFAEKLR</sequence>
<evidence type="ECO:0000256" key="3">
    <source>
        <dbReference type="ARBA" id="ARBA00022645"/>
    </source>
</evidence>
<comment type="similarity">
    <text evidence="2 11">Belongs to the peptidase M14 family.</text>
</comment>
<dbReference type="PANTHER" id="PTHR11705:SF91">
    <property type="entry name" value="FI01817P-RELATED"/>
    <property type="match status" value="1"/>
</dbReference>
<evidence type="ECO:0000256" key="2">
    <source>
        <dbReference type="ARBA" id="ARBA00005988"/>
    </source>
</evidence>
<keyword evidence="9" id="KW-0482">Metalloprotease</keyword>
<evidence type="ECO:0000259" key="13">
    <source>
        <dbReference type="PROSITE" id="PS52035"/>
    </source>
</evidence>
<dbReference type="FunFam" id="3.40.630.10:FF:000084">
    <property type="entry name" value="Carboxypeptidase B2"/>
    <property type="match status" value="1"/>
</dbReference>
<feature type="domain" description="Peptidase M14" evidence="13">
    <location>
        <begin position="120"/>
        <end position="408"/>
    </location>
</feature>
<name>A0A2A4JFG8_HELVI</name>
<evidence type="ECO:0000256" key="11">
    <source>
        <dbReference type="PROSITE-ProRule" id="PRU01379"/>
    </source>
</evidence>
<keyword evidence="5" id="KW-0479">Metal-binding</keyword>
<keyword evidence="4" id="KW-0645">Protease</keyword>
<evidence type="ECO:0000256" key="5">
    <source>
        <dbReference type="ARBA" id="ARBA00022723"/>
    </source>
</evidence>
<protein>
    <recommendedName>
        <fullName evidence="13">Peptidase M14 domain-containing protein</fullName>
    </recommendedName>
</protein>
<evidence type="ECO:0000313" key="14">
    <source>
        <dbReference type="EMBL" id="PCG70516.1"/>
    </source>
</evidence>
<dbReference type="GO" id="GO:0006508">
    <property type="term" value="P:proteolysis"/>
    <property type="evidence" value="ECO:0007669"/>
    <property type="project" value="UniProtKB-KW"/>
</dbReference>
<dbReference type="SUPFAM" id="SSF54897">
    <property type="entry name" value="Protease propeptides/inhibitors"/>
    <property type="match status" value="1"/>
</dbReference>
<dbReference type="GO" id="GO:0005615">
    <property type="term" value="C:extracellular space"/>
    <property type="evidence" value="ECO:0007669"/>
    <property type="project" value="TreeGrafter"/>
</dbReference>